<name>A0A8S5L344_9VIRU</name>
<proteinExistence type="predicted"/>
<gene>
    <name evidence="1" type="primary">Esthiorhiza.3_5_1</name>
</gene>
<dbReference type="EMBL" id="BK013956">
    <property type="protein sequence ID" value="DAD51923.1"/>
    <property type="molecule type" value="Genomic_RNA"/>
</dbReference>
<dbReference type="RefSeq" id="YP_010771672.1">
    <property type="nucleotide sequence ID" value="NC_074308.1"/>
</dbReference>
<keyword evidence="2" id="KW-1185">Reference proteome</keyword>
<dbReference type="Proteomes" id="UP000681638">
    <property type="component" value="Segment"/>
</dbReference>
<evidence type="ECO:0000313" key="2">
    <source>
        <dbReference type="Proteomes" id="UP000681638"/>
    </source>
</evidence>
<dbReference type="KEGG" id="vg:80399943"/>
<evidence type="ECO:0000313" key="1">
    <source>
        <dbReference type="EMBL" id="DAD51923.1"/>
    </source>
</evidence>
<reference evidence="1 2" key="1">
    <citation type="submission" date="2020-09" db="EMBL/GenBank/DDBJ databases">
        <title>Leviviricetes taxonomy.</title>
        <authorList>
            <person name="Stockdale S.R."/>
            <person name="Callanan J."/>
            <person name="Adriaenssens E.M."/>
            <person name="Kuhn J.H."/>
            <person name="Rumnieks J."/>
            <person name="Shkoporov A."/>
            <person name="Draper L.A."/>
            <person name="Ross P."/>
            <person name="Hill C."/>
        </authorList>
    </citation>
    <scope>NUCLEOTIDE SEQUENCE [LARGE SCALE GENOMIC DNA]</scope>
</reference>
<dbReference type="GeneID" id="80399943"/>
<organism evidence="1 2">
    <name type="scientific">ssRNA phage Esthiorhiza.3_5</name>
    <dbReference type="NCBI Taxonomy" id="2786084"/>
    <lineage>
        <taxon>Viruses</taxon>
        <taxon>Riboviria</taxon>
        <taxon>Orthornavirae</taxon>
        <taxon>Lenarviricota</taxon>
        <taxon>Leviviricetes</taxon>
        <taxon>Timlovirales</taxon>
        <taxon>Steitzviridae</taxon>
        <taxon>Hodnevirus</taxon>
        <taxon>Hodnevirus neoagrenecus</taxon>
        <taxon>Gredihovirus neoagrenecus</taxon>
    </lineage>
</organism>
<protein>
    <submittedName>
        <fullName evidence="1">Uncharacterized protein</fullName>
    </submittedName>
</protein>
<sequence length="52" mass="6114">MSNHERRLELIQELDLRFEVGSISREEWKMLRHMYGAPVRESNVLDASSEPA</sequence>
<accession>A0A8S5L344</accession>